<dbReference type="InterPro" id="IPR040305">
    <property type="entry name" value="At1g75730-like"/>
</dbReference>
<feature type="compositionally biased region" description="Basic residues" evidence="1">
    <location>
        <begin position="106"/>
        <end position="116"/>
    </location>
</feature>
<feature type="region of interest" description="Disordered" evidence="1">
    <location>
        <begin position="1"/>
        <end position="163"/>
    </location>
</feature>
<evidence type="ECO:0000313" key="2">
    <source>
        <dbReference type="EMBL" id="KAK4796643.1"/>
    </source>
</evidence>
<feature type="compositionally biased region" description="Polar residues" evidence="1">
    <location>
        <begin position="154"/>
        <end position="163"/>
    </location>
</feature>
<dbReference type="PANTHER" id="PTHR34792">
    <property type="entry name" value="OS02G0121500 PROTEIN"/>
    <property type="match status" value="1"/>
</dbReference>
<feature type="compositionally biased region" description="Basic and acidic residues" evidence="1">
    <location>
        <begin position="135"/>
        <end position="153"/>
    </location>
</feature>
<dbReference type="Proteomes" id="UP001346149">
    <property type="component" value="Unassembled WGS sequence"/>
</dbReference>
<feature type="region of interest" description="Disordered" evidence="1">
    <location>
        <begin position="190"/>
        <end position="210"/>
    </location>
</feature>
<sequence length="746" mass="82285">MVATSPEMDKPRDTRRRQFSKPDEPAGTGTGGLASEKTRRKFQRLSLVGRASSTLSSIDGEKAMRTSDVSDKDEELRKVVRRKRVKLPRKSMEHCNTAKQEASVPRKLRSAMKKRGRESLTPPMSESKKPVYSTHDGESPQRDDAKKTKEQGRSDSGFSGSITQDEKEVVDALYSLAGVFLNNNTGCKSFSTDEESSRAHTSPVPVPGGTETSTIFACEATEEKAKLSAPSCNEERLSEEAMRTRCLDGTIFPQQLELLDCKLFNKVEDSNAGTDKWITSSHSGSDKNTDELHASHSFVLASESNIGAHVNHPEKMDLLLHQRIQECKDVAMSVNENQVDLRSKVDDRQNNGPVLWPGLSSSVLLDESGPMQVCTSKVPLWLNRACSTAGLTESSSPIEKVPRNGVYKVPRKKSVRHVFICHLIQALKLPESKEKLQLQPNSGRHGETGLRVNSAESDFNFFSDFSSRAFANMIASNSPRSSYQARNAVARQNKHSQGLNSSLSGNEVGYTNITMPMFMSLPPLALPCFLQVNFLSLSTSVGGFSERPSAPHVNSMVQQPHMLVGLPASKTYNPRTYPEELSGMTTLQQLPPYLGNLGRSFLQQGSVVISKEQHHQNMFLVGPTTTTLLKPSGNLKAVSQFPVWQSGRMEPYATVPFASIVHPPPHPASSIETLGPKHSQPLPHVPHLIHLQQQQQQQQHLISLQSPLPTIKKSQDSLLHPARDEAAPRLHSSSAMPLQLLCNEYL</sequence>
<protein>
    <submittedName>
        <fullName evidence="2">Uncharacterized protein</fullName>
    </submittedName>
</protein>
<feature type="compositionally biased region" description="Basic and acidic residues" evidence="1">
    <location>
        <begin position="59"/>
        <end position="78"/>
    </location>
</feature>
<organism evidence="2 3">
    <name type="scientific">Trapa natans</name>
    <name type="common">Water chestnut</name>
    <dbReference type="NCBI Taxonomy" id="22666"/>
    <lineage>
        <taxon>Eukaryota</taxon>
        <taxon>Viridiplantae</taxon>
        <taxon>Streptophyta</taxon>
        <taxon>Embryophyta</taxon>
        <taxon>Tracheophyta</taxon>
        <taxon>Spermatophyta</taxon>
        <taxon>Magnoliopsida</taxon>
        <taxon>eudicotyledons</taxon>
        <taxon>Gunneridae</taxon>
        <taxon>Pentapetalae</taxon>
        <taxon>rosids</taxon>
        <taxon>malvids</taxon>
        <taxon>Myrtales</taxon>
        <taxon>Lythraceae</taxon>
        <taxon>Trapa</taxon>
    </lineage>
</organism>
<name>A0AAN7MJU5_TRANT</name>
<feature type="compositionally biased region" description="Basic residues" evidence="1">
    <location>
        <begin position="79"/>
        <end position="89"/>
    </location>
</feature>
<gene>
    <name evidence="2" type="ORF">SAY86_028969</name>
</gene>
<keyword evidence="3" id="KW-1185">Reference proteome</keyword>
<evidence type="ECO:0000313" key="3">
    <source>
        <dbReference type="Proteomes" id="UP001346149"/>
    </source>
</evidence>
<comment type="caution">
    <text evidence="2">The sequence shown here is derived from an EMBL/GenBank/DDBJ whole genome shotgun (WGS) entry which is preliminary data.</text>
</comment>
<dbReference type="EMBL" id="JAXQNO010000006">
    <property type="protein sequence ID" value="KAK4796643.1"/>
    <property type="molecule type" value="Genomic_DNA"/>
</dbReference>
<accession>A0AAN7MJU5</accession>
<reference evidence="2 3" key="1">
    <citation type="journal article" date="2023" name="Hortic Res">
        <title>Pangenome of water caltrop reveals structural variations and asymmetric subgenome divergence after allopolyploidization.</title>
        <authorList>
            <person name="Zhang X."/>
            <person name="Chen Y."/>
            <person name="Wang L."/>
            <person name="Yuan Y."/>
            <person name="Fang M."/>
            <person name="Shi L."/>
            <person name="Lu R."/>
            <person name="Comes H.P."/>
            <person name="Ma Y."/>
            <person name="Chen Y."/>
            <person name="Huang G."/>
            <person name="Zhou Y."/>
            <person name="Zheng Z."/>
            <person name="Qiu Y."/>
        </authorList>
    </citation>
    <scope>NUCLEOTIDE SEQUENCE [LARGE SCALE GENOMIC DNA]</scope>
    <source>
        <strain evidence="2">F231</strain>
    </source>
</reference>
<dbReference type="AlphaFoldDB" id="A0AAN7MJU5"/>
<proteinExistence type="predicted"/>
<dbReference type="PANTHER" id="PTHR34792:SF1">
    <property type="entry name" value="OS02G0121500 PROTEIN"/>
    <property type="match status" value="1"/>
</dbReference>
<evidence type="ECO:0000256" key="1">
    <source>
        <dbReference type="SAM" id="MobiDB-lite"/>
    </source>
</evidence>